<dbReference type="Proteomes" id="UP000826661">
    <property type="component" value="Chromosome I"/>
</dbReference>
<sequence length="159" mass="17995">MRGGETAKMQEKKQEQDWMKMMLMLMLIDGNEVEQKNKKHDRPCVLLARTYWSIAIPPNCRLCARCQIRAAQSPSEKSPVVLSHPTSVTWRSPLLPHTVGSYCPVEYLCDTKHKGPAVGPPVSYRRGTLGICLQKQTQRAYSYSNRHKLKKGNIGTIGQ</sequence>
<dbReference type="AlphaFoldDB" id="A0A8G0L478"/>
<keyword evidence="2" id="KW-1185">Reference proteome</keyword>
<evidence type="ECO:0000313" key="2">
    <source>
        <dbReference type="Proteomes" id="UP000826661"/>
    </source>
</evidence>
<reference evidence="1 2" key="1">
    <citation type="journal article" date="2021" name="BMC Genomics">
        <title>Telomere-to-telomere genome assembly of asparaginase-producing Trichoderma simmonsii.</title>
        <authorList>
            <person name="Chung D."/>
            <person name="Kwon Y.M."/>
            <person name="Yang Y."/>
        </authorList>
    </citation>
    <scope>NUCLEOTIDE SEQUENCE [LARGE SCALE GENOMIC DNA]</scope>
    <source>
        <strain evidence="1 2">GH-Sj1</strain>
    </source>
</reference>
<accession>A0A8G0L478</accession>
<name>A0A8G0L478_9HYPO</name>
<proteinExistence type="predicted"/>
<protein>
    <submittedName>
        <fullName evidence="1">Uncharacterized protein</fullName>
    </submittedName>
</protein>
<organism evidence="1 2">
    <name type="scientific">Trichoderma simmonsii</name>
    <dbReference type="NCBI Taxonomy" id="1491479"/>
    <lineage>
        <taxon>Eukaryota</taxon>
        <taxon>Fungi</taxon>
        <taxon>Dikarya</taxon>
        <taxon>Ascomycota</taxon>
        <taxon>Pezizomycotina</taxon>
        <taxon>Sordariomycetes</taxon>
        <taxon>Hypocreomycetidae</taxon>
        <taxon>Hypocreales</taxon>
        <taxon>Hypocreaceae</taxon>
        <taxon>Trichoderma</taxon>
    </lineage>
</organism>
<evidence type="ECO:0000313" key="1">
    <source>
        <dbReference type="EMBL" id="QYS93004.1"/>
    </source>
</evidence>
<gene>
    <name evidence="1" type="ORF">H0G86_000394</name>
</gene>
<dbReference type="EMBL" id="CP075864">
    <property type="protein sequence ID" value="QYS93004.1"/>
    <property type="molecule type" value="Genomic_DNA"/>
</dbReference>